<evidence type="ECO:0000256" key="1">
    <source>
        <dbReference type="SAM" id="MobiDB-lite"/>
    </source>
</evidence>
<protein>
    <recommendedName>
        <fullName evidence="2">Autotransporter domain-containing protein</fullName>
    </recommendedName>
</protein>
<keyword evidence="4" id="KW-1185">Reference proteome</keyword>
<name>A0ABY7JIR9_9BURK</name>
<evidence type="ECO:0000259" key="2">
    <source>
        <dbReference type="PROSITE" id="PS51208"/>
    </source>
</evidence>
<proteinExistence type="predicted"/>
<dbReference type="SMART" id="SM00869">
    <property type="entry name" value="Autotransporter"/>
    <property type="match status" value="1"/>
</dbReference>
<dbReference type="PROSITE" id="PS51208">
    <property type="entry name" value="AUTOTRANSPORTER"/>
    <property type="match status" value="1"/>
</dbReference>
<gene>
    <name evidence="3" type="ORF">NB645_07620</name>
</gene>
<dbReference type="SUPFAM" id="SSF103515">
    <property type="entry name" value="Autotransporter"/>
    <property type="match status" value="1"/>
</dbReference>
<reference evidence="3" key="1">
    <citation type="journal article" date="2022" name="Front. Microbiol.">
        <title>New perspectives on an old grouping: The genomic and phenotypic variability of Oxalobacter formigenes and the implications for calcium oxalate stone prevention.</title>
        <authorList>
            <person name="Chmiel J.A."/>
            <person name="Carr C."/>
            <person name="Stuivenberg G.A."/>
            <person name="Venema R."/>
            <person name="Chanyi R.M."/>
            <person name="Al K.F."/>
            <person name="Giguere D."/>
            <person name="Say H."/>
            <person name="Akouris P.P."/>
            <person name="Dominguez Romero S.A."/>
            <person name="Kwong A."/>
            <person name="Tai V."/>
            <person name="Koval S.F."/>
            <person name="Razvi H."/>
            <person name="Bjazevic J."/>
            <person name="Burton J.P."/>
        </authorList>
    </citation>
    <scope>NUCLEOTIDE SEQUENCE</scope>
    <source>
        <strain evidence="3">HOxNP-1</strain>
    </source>
</reference>
<evidence type="ECO:0000313" key="3">
    <source>
        <dbReference type="EMBL" id="WAV96686.1"/>
    </source>
</evidence>
<sequence>MARTYPEKKEAAMSHISHHAAAGENPASRKPPVEETPGRKIVKGLFCAGVALSAILCAPHVSAASVYADQQTKKITVGTGESYGTVNGDVYGGHGSENASESDSVSGYTVEIKEGAVVEKVNPSYGGSVLGGFIGQSNDGRAITENTVEMTGGTVGRSIHGGYSLGNGVVRNNTVDIKGGQVTETVHGGYSNGSGNVTENKVFVSSGEVGKAVFGGLADKNSTGVVQNNEVNITGGTLSEDVRGGQSDGSGDVTENEVFVKGGTVSKTIFGGFAGEKSNGEVKGNTVTIEGGTISEKVRGGYSNGAGSVIGNEVTMTGGEVKGNVYGGYSNGSGNAESNTVTINGGSVASGIRGGQSAGGAVTGNTIDLNGGQVAGKAYAGYSNNGTVTGNTINLNGANGIDITKAWLYGSNATATGQNNNTLNIRNFKGRAQNIGNFDRIDLDLAGLTLRAGDPIIVLTEKETTRLGNSTIHLHTAQKAIAHTNSALVPRYEIIKNKTDAGLTAENVKYEKGQITVREKGALQALYKVEWDGPGIDSVDGDSIDLVKTGETEVVPGTETVNESRLALTDFLNAAGDFILDRKLQCSLREDGSIPETCFYGAVSGGDLHHDLNGNKAWAHTTGTHWFLGIRSKLNEKQDTEKDLNGALYVEAGWGNVDTHNRWAKGNGNIHYYGIGAIGERKQKEGDWKGTYLQAHARIGRAFSDYNSRLKDGSGEKLDYDKNSTYYGAGLEIGREWQYHPDYMLDSYLKYRWLHLNGFNTEINGADHKLDDIDSHRTRLGSRLNYTAEKTGMPYIGIAWEHEFDGNARGSVMGYSLKDTSLKGDSGVLELGVKFVPSEKSRWNYDFTIEGYVGQREGVMGNFVVNYLF</sequence>
<feature type="compositionally biased region" description="Basic and acidic residues" evidence="1">
    <location>
        <begin position="1"/>
        <end position="12"/>
    </location>
</feature>
<feature type="domain" description="Autotransporter" evidence="2">
    <location>
        <begin position="592"/>
        <end position="869"/>
    </location>
</feature>
<dbReference type="InterPro" id="IPR005546">
    <property type="entry name" value="Autotransporte_beta"/>
</dbReference>
<dbReference type="Proteomes" id="UP001164794">
    <property type="component" value="Chromosome"/>
</dbReference>
<dbReference type="Gene3D" id="2.40.128.130">
    <property type="entry name" value="Autotransporter beta-domain"/>
    <property type="match status" value="1"/>
</dbReference>
<feature type="compositionally biased region" description="Low complexity" evidence="1">
    <location>
        <begin position="13"/>
        <end position="22"/>
    </location>
</feature>
<accession>A0ABY7JIR9</accession>
<feature type="region of interest" description="Disordered" evidence="1">
    <location>
        <begin position="1"/>
        <end position="36"/>
    </location>
</feature>
<dbReference type="InterPro" id="IPR036709">
    <property type="entry name" value="Autotransporte_beta_dom_sf"/>
</dbReference>
<dbReference type="RefSeq" id="WP_269264164.1">
    <property type="nucleotide sequence ID" value="NZ_CP098248.1"/>
</dbReference>
<organism evidence="3 4">
    <name type="scientific">Oxalobacter aliiformigenes</name>
    <dbReference type="NCBI Taxonomy" id="2946593"/>
    <lineage>
        <taxon>Bacteria</taxon>
        <taxon>Pseudomonadati</taxon>
        <taxon>Pseudomonadota</taxon>
        <taxon>Betaproteobacteria</taxon>
        <taxon>Burkholderiales</taxon>
        <taxon>Oxalobacteraceae</taxon>
        <taxon>Oxalobacter</taxon>
    </lineage>
</organism>
<dbReference type="EMBL" id="CP098248">
    <property type="protein sequence ID" value="WAV96686.1"/>
    <property type="molecule type" value="Genomic_DNA"/>
</dbReference>
<evidence type="ECO:0000313" key="4">
    <source>
        <dbReference type="Proteomes" id="UP001164794"/>
    </source>
</evidence>